<dbReference type="GO" id="GO:0017148">
    <property type="term" value="P:negative regulation of translation"/>
    <property type="evidence" value="ECO:0000318"/>
    <property type="project" value="GO_Central"/>
</dbReference>
<protein>
    <recommendedName>
        <fullName evidence="5">Cell differentiation protein rcd1</fullName>
    </recommendedName>
</protein>
<dbReference type="InterPro" id="IPR007216">
    <property type="entry name" value="CNOT9"/>
</dbReference>
<dbReference type="Gene3D" id="1.25.10.10">
    <property type="entry name" value="Leucine-rich Repeat Variant"/>
    <property type="match status" value="1"/>
</dbReference>
<gene>
    <name evidence="3" type="ORF">AMTR_s00053p00168120</name>
</gene>
<evidence type="ECO:0008006" key="5">
    <source>
        <dbReference type="Google" id="ProtNLM"/>
    </source>
</evidence>
<evidence type="ECO:0000256" key="2">
    <source>
        <dbReference type="SAM" id="MobiDB-lite"/>
    </source>
</evidence>
<dbReference type="AlphaFoldDB" id="W1PAZ5"/>
<dbReference type="OrthoDB" id="2012683at2759"/>
<dbReference type="eggNOG" id="KOG3036">
    <property type="taxonomic scope" value="Eukaryota"/>
</dbReference>
<dbReference type="SUPFAM" id="SSF48371">
    <property type="entry name" value="ARM repeat"/>
    <property type="match status" value="1"/>
</dbReference>
<dbReference type="EMBL" id="KI394012">
    <property type="protein sequence ID" value="ERN05118.1"/>
    <property type="molecule type" value="Genomic_DNA"/>
</dbReference>
<accession>W1PAZ5</accession>
<dbReference type="Proteomes" id="UP000017836">
    <property type="component" value="Unassembled WGS sequence"/>
</dbReference>
<feature type="region of interest" description="Disordered" evidence="2">
    <location>
        <begin position="380"/>
        <end position="405"/>
    </location>
</feature>
<evidence type="ECO:0000313" key="3">
    <source>
        <dbReference type="EMBL" id="ERN05118.1"/>
    </source>
</evidence>
<reference evidence="4" key="1">
    <citation type="journal article" date="2013" name="Science">
        <title>The Amborella genome and the evolution of flowering plants.</title>
        <authorList>
            <consortium name="Amborella Genome Project"/>
        </authorList>
    </citation>
    <scope>NUCLEOTIDE SEQUENCE [LARGE SCALE GENOMIC DNA]</scope>
</reference>
<dbReference type="InterPro" id="IPR011989">
    <property type="entry name" value="ARM-like"/>
</dbReference>
<proteinExistence type="inferred from homology"/>
<dbReference type="Gramene" id="ERN05118">
    <property type="protein sequence ID" value="ERN05118"/>
    <property type="gene ID" value="AMTR_s00053p00168120"/>
</dbReference>
<dbReference type="HOGENOM" id="CLU_646177_0_0_1"/>
<dbReference type="PANTHER" id="PTHR12262">
    <property type="entry name" value="CCR4-NOT TRANSCRIPTION COMPLEX SUBUNIT 9"/>
    <property type="match status" value="1"/>
</dbReference>
<evidence type="ECO:0000313" key="4">
    <source>
        <dbReference type="Proteomes" id="UP000017836"/>
    </source>
</evidence>
<dbReference type="KEGG" id="atr:18433286"/>
<dbReference type="InterPro" id="IPR016024">
    <property type="entry name" value="ARM-type_fold"/>
</dbReference>
<dbReference type="Pfam" id="PF04078">
    <property type="entry name" value="Rcd1"/>
    <property type="match status" value="1"/>
</dbReference>
<dbReference type="GO" id="GO:0000932">
    <property type="term" value="C:P-body"/>
    <property type="evidence" value="ECO:0000318"/>
    <property type="project" value="GO_Central"/>
</dbReference>
<dbReference type="OMA" id="HISAPVH"/>
<dbReference type="STRING" id="13333.W1PAZ5"/>
<dbReference type="GO" id="GO:0030015">
    <property type="term" value="C:CCR4-NOT core complex"/>
    <property type="evidence" value="ECO:0000318"/>
    <property type="project" value="GO_Central"/>
</dbReference>
<organism evidence="3 4">
    <name type="scientific">Amborella trichopoda</name>
    <dbReference type="NCBI Taxonomy" id="13333"/>
    <lineage>
        <taxon>Eukaryota</taxon>
        <taxon>Viridiplantae</taxon>
        <taxon>Streptophyta</taxon>
        <taxon>Embryophyta</taxon>
        <taxon>Tracheophyta</taxon>
        <taxon>Spermatophyta</taxon>
        <taxon>Magnoliopsida</taxon>
        <taxon>Amborellales</taxon>
        <taxon>Amborellaceae</taxon>
        <taxon>Amborella</taxon>
    </lineage>
</organism>
<evidence type="ECO:0000256" key="1">
    <source>
        <dbReference type="ARBA" id="ARBA00006385"/>
    </source>
</evidence>
<dbReference type="GO" id="GO:0006402">
    <property type="term" value="P:mRNA catabolic process"/>
    <property type="evidence" value="ECO:0007669"/>
    <property type="project" value="InterPro"/>
</dbReference>
<comment type="similarity">
    <text evidence="1">Belongs to the CNOT9 family.</text>
</comment>
<sequence length="425" mass="49212">MEEGSREFDQFQDHLWQEHTLALLHNHGIGQGLHDLSQIKKIWRKHKLQWMQRRPMEIPEVILDLQREENREYALRCLSSFLILRREDDPENYQRAGFFLFNSCATMTILLQELVSAYWKMVDGSLTVRETRRLGNVLTLFQSVAANNETRLKFVQAFIPNFLVPLILFESTEEAYENIRGMSLSVIGIICQEREPDIIKWAVDNNIVEICRRGIQIGGELSKVIAMHIIEAILQDKSGISYICKPEADHLLKNLLETWEHMVMVLSVNKDHSPRLLFHIIRCYVLLCTDTRGFNMLIDYLPEPITNNSFQQITEEFPVIRRMLEQLLMNTGKVVEVPFSRRSKSKYPDPIEDKLPSQYADSCTSLVVANEMMPLNSIDPNTESCSLGNSKRDSSLQKAASKGKENWSDLWAGLHDFVLQEKNDK</sequence>
<name>W1PAZ5_AMBTC</name>
<keyword evidence="4" id="KW-1185">Reference proteome</keyword>
<feature type="compositionally biased region" description="Polar residues" evidence="2">
    <location>
        <begin position="380"/>
        <end position="389"/>
    </location>
</feature>